<dbReference type="Proteomes" id="UP001605036">
    <property type="component" value="Unassembled WGS sequence"/>
</dbReference>
<evidence type="ECO:0000256" key="1">
    <source>
        <dbReference type="SAM" id="MobiDB-lite"/>
    </source>
</evidence>
<protein>
    <submittedName>
        <fullName evidence="2">Uncharacterized protein</fullName>
    </submittedName>
</protein>
<reference evidence="2 3" key="1">
    <citation type="submission" date="2024-09" db="EMBL/GenBank/DDBJ databases">
        <title>Chromosome-scale assembly of Riccia fluitans.</title>
        <authorList>
            <person name="Paukszto L."/>
            <person name="Sawicki J."/>
            <person name="Karawczyk K."/>
            <person name="Piernik-Szablinska J."/>
            <person name="Szczecinska M."/>
            <person name="Mazdziarz M."/>
        </authorList>
    </citation>
    <scope>NUCLEOTIDE SEQUENCE [LARGE SCALE GENOMIC DNA]</scope>
    <source>
        <strain evidence="2">Rf_01</strain>
        <tissue evidence="2">Aerial parts of the thallus</tissue>
    </source>
</reference>
<feature type="compositionally biased region" description="Basic and acidic residues" evidence="1">
    <location>
        <begin position="18"/>
        <end position="27"/>
    </location>
</feature>
<sequence length="76" mass="8127">MLTPVMEDPVEGDQLSKIPEDDKEGVGGDRGSTKGLCGTDWNNFAAGDHSGSSEYRKTNEESRQEGDARGRGGPRS</sequence>
<gene>
    <name evidence="2" type="ORF">R1flu_021959</name>
</gene>
<evidence type="ECO:0000313" key="2">
    <source>
        <dbReference type="EMBL" id="KAL2653831.1"/>
    </source>
</evidence>
<feature type="compositionally biased region" description="Basic and acidic residues" evidence="1">
    <location>
        <begin position="54"/>
        <end position="70"/>
    </location>
</feature>
<comment type="caution">
    <text evidence="2">The sequence shown here is derived from an EMBL/GenBank/DDBJ whole genome shotgun (WGS) entry which is preliminary data.</text>
</comment>
<organism evidence="2 3">
    <name type="scientific">Riccia fluitans</name>
    <dbReference type="NCBI Taxonomy" id="41844"/>
    <lineage>
        <taxon>Eukaryota</taxon>
        <taxon>Viridiplantae</taxon>
        <taxon>Streptophyta</taxon>
        <taxon>Embryophyta</taxon>
        <taxon>Marchantiophyta</taxon>
        <taxon>Marchantiopsida</taxon>
        <taxon>Marchantiidae</taxon>
        <taxon>Marchantiales</taxon>
        <taxon>Ricciaceae</taxon>
        <taxon>Riccia</taxon>
    </lineage>
</organism>
<proteinExistence type="predicted"/>
<accession>A0ABD1ZSH0</accession>
<evidence type="ECO:0000313" key="3">
    <source>
        <dbReference type="Proteomes" id="UP001605036"/>
    </source>
</evidence>
<keyword evidence="3" id="KW-1185">Reference proteome</keyword>
<dbReference type="AlphaFoldDB" id="A0ABD1ZSH0"/>
<dbReference type="EMBL" id="JBHFFA010000001">
    <property type="protein sequence ID" value="KAL2653831.1"/>
    <property type="molecule type" value="Genomic_DNA"/>
</dbReference>
<name>A0ABD1ZSH0_9MARC</name>
<feature type="region of interest" description="Disordered" evidence="1">
    <location>
        <begin position="1"/>
        <end position="76"/>
    </location>
</feature>